<keyword evidence="1" id="KW-0732">Signal</keyword>
<organism evidence="3 4">
    <name type="scientific">Sulfuricurvum kujiense</name>
    <dbReference type="NCBI Taxonomy" id="148813"/>
    <lineage>
        <taxon>Bacteria</taxon>
        <taxon>Pseudomonadati</taxon>
        <taxon>Campylobacterota</taxon>
        <taxon>Epsilonproteobacteria</taxon>
        <taxon>Campylobacterales</taxon>
        <taxon>Sulfurimonadaceae</taxon>
        <taxon>Sulfuricurvum</taxon>
    </lineage>
</organism>
<name>A0A2D3WC70_9BACT</name>
<dbReference type="InterPro" id="IPR007372">
    <property type="entry name" value="Lipid/polyisoprenoid-bd_YceI"/>
</dbReference>
<feature type="chain" id="PRO_5013951628" description="Lipid/polyisoprenoid-binding YceI-like domain-containing protein" evidence="1">
    <location>
        <begin position="19"/>
        <end position="176"/>
    </location>
</feature>
<sequence length="176" mass="18861">MKKIVSLAAVLLAASAFAGNLAFESGSIKAHTEVFGDSSIDPTAKKATSHLSMDAAPATLKGTIEISMSDLISDNKKRDTNMQETLESSTFPKAVFEVKEVVAKGGDNVILKGAMNLHGVTKPMSFEGTVSEEASKVRIKVKSSMKMTDFGITPPKMVFLVVRDQVDLNVDVVLKR</sequence>
<dbReference type="SUPFAM" id="SSF101874">
    <property type="entry name" value="YceI-like"/>
    <property type="match status" value="1"/>
</dbReference>
<dbReference type="Pfam" id="PF04264">
    <property type="entry name" value="YceI"/>
    <property type="match status" value="1"/>
</dbReference>
<dbReference type="EMBL" id="DLUI01000118">
    <property type="protein sequence ID" value="DAB38008.1"/>
    <property type="molecule type" value="Genomic_DNA"/>
</dbReference>
<gene>
    <name evidence="3" type="ORF">CFH83_08250</name>
</gene>
<comment type="caution">
    <text evidence="3">The sequence shown here is derived from an EMBL/GenBank/DDBJ whole genome shotgun (WGS) entry which is preliminary data.</text>
</comment>
<accession>A0A2D3WC70</accession>
<evidence type="ECO:0000256" key="1">
    <source>
        <dbReference type="SAM" id="SignalP"/>
    </source>
</evidence>
<dbReference type="AlphaFoldDB" id="A0A2D3WC70"/>
<evidence type="ECO:0000313" key="4">
    <source>
        <dbReference type="Proteomes" id="UP000228859"/>
    </source>
</evidence>
<dbReference type="PANTHER" id="PTHR34406:SF1">
    <property type="entry name" value="PROTEIN YCEI"/>
    <property type="match status" value="1"/>
</dbReference>
<dbReference type="Gene3D" id="2.40.128.110">
    <property type="entry name" value="Lipid/polyisoprenoid-binding, YceI-like"/>
    <property type="match status" value="1"/>
</dbReference>
<dbReference type="RefSeq" id="WP_294896032.1">
    <property type="nucleotide sequence ID" value="NZ_DLUI01000118.1"/>
</dbReference>
<feature type="domain" description="Lipid/polyisoprenoid-binding YceI-like" evidence="2">
    <location>
        <begin position="20"/>
        <end position="175"/>
    </location>
</feature>
<protein>
    <recommendedName>
        <fullName evidence="2">Lipid/polyisoprenoid-binding YceI-like domain-containing protein</fullName>
    </recommendedName>
</protein>
<dbReference type="SMART" id="SM00867">
    <property type="entry name" value="YceI"/>
    <property type="match status" value="1"/>
</dbReference>
<dbReference type="Proteomes" id="UP000228859">
    <property type="component" value="Unassembled WGS sequence"/>
</dbReference>
<reference evidence="3 4" key="1">
    <citation type="journal article" date="2017" name="Front. Microbiol.">
        <title>Comparative Genomic Analysis of the Class Epsilonproteobacteria and Proposed Reclassification to Epsilonbacteraeota (phyl. nov.).</title>
        <authorList>
            <person name="Waite D.W."/>
            <person name="Vanwonterghem I."/>
            <person name="Rinke C."/>
            <person name="Parks D.H."/>
            <person name="Zhang Y."/>
            <person name="Takai K."/>
            <person name="Sievert S.M."/>
            <person name="Simon J."/>
            <person name="Campbell B.J."/>
            <person name="Hanson T.E."/>
            <person name="Woyke T."/>
            <person name="Klotz M.G."/>
            <person name="Hugenholtz P."/>
        </authorList>
    </citation>
    <scope>NUCLEOTIDE SEQUENCE [LARGE SCALE GENOMIC DNA]</scope>
    <source>
        <strain evidence="3">UBA12443</strain>
    </source>
</reference>
<dbReference type="PANTHER" id="PTHR34406">
    <property type="entry name" value="PROTEIN YCEI"/>
    <property type="match status" value="1"/>
</dbReference>
<evidence type="ECO:0000313" key="3">
    <source>
        <dbReference type="EMBL" id="DAB38008.1"/>
    </source>
</evidence>
<feature type="signal peptide" evidence="1">
    <location>
        <begin position="1"/>
        <end position="18"/>
    </location>
</feature>
<evidence type="ECO:0000259" key="2">
    <source>
        <dbReference type="SMART" id="SM00867"/>
    </source>
</evidence>
<dbReference type="InterPro" id="IPR036761">
    <property type="entry name" value="TTHA0802/YceI-like_sf"/>
</dbReference>
<proteinExistence type="predicted"/>